<evidence type="ECO:0000313" key="7">
    <source>
        <dbReference type="EMBL" id="KAF2137166.1"/>
    </source>
</evidence>
<accession>A0A6A6AZW3</accession>
<comment type="subcellular location">
    <subcellularLocation>
        <location evidence="1">Nucleus</location>
    </subcellularLocation>
</comment>
<dbReference type="InterPro" id="IPR050358">
    <property type="entry name" value="RSE1/DDB1/CFT1"/>
</dbReference>
<dbReference type="Pfam" id="PF10433">
    <property type="entry name" value="Beta-prop_RSE1_1st"/>
    <property type="match status" value="1"/>
</dbReference>
<dbReference type="InterPro" id="IPR058543">
    <property type="entry name" value="Beta-prop_RSE1/DDB1/CPSF1_2nd"/>
</dbReference>
<dbReference type="RefSeq" id="XP_033392884.1">
    <property type="nucleotide sequence ID" value="XM_033542559.1"/>
</dbReference>
<gene>
    <name evidence="7" type="ORF">K452DRAFT_302199</name>
</gene>
<feature type="domain" description="RSE1/DDB1/CPSF1 second beta-propeller" evidence="6">
    <location>
        <begin position="542"/>
        <end position="795"/>
    </location>
</feature>
<dbReference type="Gene3D" id="2.130.10.10">
    <property type="entry name" value="YVTN repeat-like/Quinoprotein amine dehydrogenase"/>
    <property type="match status" value="2"/>
</dbReference>
<evidence type="ECO:0000256" key="1">
    <source>
        <dbReference type="ARBA" id="ARBA00004123"/>
    </source>
</evidence>
<feature type="region of interest" description="Disordered" evidence="3">
    <location>
        <begin position="29"/>
        <end position="51"/>
    </location>
</feature>
<protein>
    <recommendedName>
        <fullName evidence="9">Cleavage/polyadenylation specificity factor A subunit N-terminal domain-containing protein</fullName>
    </recommendedName>
</protein>
<feature type="compositionally biased region" description="Basic and acidic residues" evidence="3">
    <location>
        <begin position="29"/>
        <end position="39"/>
    </location>
</feature>
<feature type="region of interest" description="Disordered" evidence="3">
    <location>
        <begin position="1311"/>
        <end position="1360"/>
    </location>
</feature>
<dbReference type="Proteomes" id="UP000799438">
    <property type="component" value="Unassembled WGS sequence"/>
</dbReference>
<evidence type="ECO:0000259" key="4">
    <source>
        <dbReference type="Pfam" id="PF03178"/>
    </source>
</evidence>
<feature type="region of interest" description="Disordered" evidence="3">
    <location>
        <begin position="1151"/>
        <end position="1176"/>
    </location>
</feature>
<evidence type="ECO:0008006" key="9">
    <source>
        <dbReference type="Google" id="ProtNLM"/>
    </source>
</evidence>
<feature type="compositionally biased region" description="Basic and acidic residues" evidence="3">
    <location>
        <begin position="1346"/>
        <end position="1356"/>
    </location>
</feature>
<feature type="compositionally biased region" description="Polar residues" evidence="3">
    <location>
        <begin position="1154"/>
        <end position="1168"/>
    </location>
</feature>
<feature type="domain" description="RSE1/DDB1/CPSF1 C-terminal" evidence="4">
    <location>
        <begin position="977"/>
        <end position="1146"/>
    </location>
</feature>
<dbReference type="Pfam" id="PF03178">
    <property type="entry name" value="CPSF_A"/>
    <property type="match status" value="1"/>
</dbReference>
<dbReference type="Pfam" id="PF23726">
    <property type="entry name" value="Beta-prop_RSE1_2nd"/>
    <property type="match status" value="1"/>
</dbReference>
<dbReference type="EMBL" id="ML995506">
    <property type="protein sequence ID" value="KAF2137166.1"/>
    <property type="molecule type" value="Genomic_DNA"/>
</dbReference>
<keyword evidence="2" id="KW-0539">Nucleus</keyword>
<proteinExistence type="predicted"/>
<dbReference type="OrthoDB" id="20774at2759"/>
<keyword evidence="8" id="KW-1185">Reference proteome</keyword>
<dbReference type="PANTHER" id="PTHR10644">
    <property type="entry name" value="DNA REPAIR/RNA PROCESSING CPSF FAMILY"/>
    <property type="match status" value="1"/>
</dbReference>
<dbReference type="GO" id="GO:0005634">
    <property type="term" value="C:nucleus"/>
    <property type="evidence" value="ECO:0007669"/>
    <property type="project" value="UniProtKB-SubCell"/>
</dbReference>
<evidence type="ECO:0000313" key="8">
    <source>
        <dbReference type="Proteomes" id="UP000799438"/>
    </source>
</evidence>
<evidence type="ECO:0000259" key="5">
    <source>
        <dbReference type="Pfam" id="PF10433"/>
    </source>
</evidence>
<dbReference type="GeneID" id="54300056"/>
<feature type="domain" description="RSE1/DDB1/CPSF1 first beta-propeller" evidence="5">
    <location>
        <begin position="67"/>
        <end position="460"/>
    </location>
</feature>
<name>A0A6A6AZW3_9PEZI</name>
<reference evidence="7" key="1">
    <citation type="journal article" date="2020" name="Stud. Mycol.">
        <title>101 Dothideomycetes genomes: a test case for predicting lifestyles and emergence of pathogens.</title>
        <authorList>
            <person name="Haridas S."/>
            <person name="Albert R."/>
            <person name="Binder M."/>
            <person name="Bloem J."/>
            <person name="Labutti K."/>
            <person name="Salamov A."/>
            <person name="Andreopoulos B."/>
            <person name="Baker S."/>
            <person name="Barry K."/>
            <person name="Bills G."/>
            <person name="Bluhm B."/>
            <person name="Cannon C."/>
            <person name="Castanera R."/>
            <person name="Culley D."/>
            <person name="Daum C."/>
            <person name="Ezra D."/>
            <person name="Gonzalez J."/>
            <person name="Henrissat B."/>
            <person name="Kuo A."/>
            <person name="Liang C."/>
            <person name="Lipzen A."/>
            <person name="Lutzoni F."/>
            <person name="Magnuson J."/>
            <person name="Mondo S."/>
            <person name="Nolan M."/>
            <person name="Ohm R."/>
            <person name="Pangilinan J."/>
            <person name="Park H.-J."/>
            <person name="Ramirez L."/>
            <person name="Alfaro M."/>
            <person name="Sun H."/>
            <person name="Tritt A."/>
            <person name="Yoshinaga Y."/>
            <person name="Zwiers L.-H."/>
            <person name="Turgeon B."/>
            <person name="Goodwin S."/>
            <person name="Spatafora J."/>
            <person name="Crous P."/>
            <person name="Grigoriev I."/>
        </authorList>
    </citation>
    <scope>NUCLEOTIDE SEQUENCE</scope>
    <source>
        <strain evidence="7">CBS 121167</strain>
    </source>
</reference>
<dbReference type="InterPro" id="IPR004871">
    <property type="entry name" value="RSE1/DDB1/CPSF1_C"/>
</dbReference>
<evidence type="ECO:0000256" key="3">
    <source>
        <dbReference type="SAM" id="MobiDB-lite"/>
    </source>
</evidence>
<evidence type="ECO:0000259" key="6">
    <source>
        <dbReference type="Pfam" id="PF23726"/>
    </source>
</evidence>
<dbReference type="GO" id="GO:0003676">
    <property type="term" value="F:nucleic acid binding"/>
    <property type="evidence" value="ECO:0007669"/>
    <property type="project" value="InterPro"/>
</dbReference>
<sequence>MAALQTGVFENGRWVTRRVNIHEILQENERREARERQPEPRQQQQLHHQPEPPVLGLLSRTILRSPVINWIIPARVRHREKNDVVFIGEDFIHIKEILSDGHLRHVASKADFGSHIRAARVFGEPRKFIHPPMIEQPQSPMEIDYTEVIPPQILVLTLESQELIFLFAHQNPDGTIDFWSSAVPLDANRSFLEQPGKHLAVDPRSRAVAVAASESTIFIYTAKTMNNLRDNFSASTDNWTPIKAELPVVVPGIILKMEFLYPEPGDKHHVILLVIYTRDRKTRMTCYEWDHQQGLKFVRRVVEGFPLHKNQQLPLLLIPLQHGPSFMLVGEKEIYLHQEIMTGNPTRSAVALASDEGPRYPGNSRRLPVWTSWARTGRNWIWNGKPEENFYLVREDGVVHYMQVNSRSGALTSKAGHFQCNVNTAFASLDVGFYLDTPDVLVAAGDMSPGEIVKIGQWRDEISFNERISSPKTRAQVMEPDFISAIPNWGPTMDMALAEPSNGRSSIAGSRSKVLTTAGRAPYGAVTELRVGIEAKLGFTFASSELSGVTGLWTLSDASHDGVFFLLSFPSSTILLRLFQDASDPQVDFDEDSSGIDFSNETLLSEPIDEEMAIQITSRTIVVLDTTSSAQALPRKGFWELPSEQTVIAATSCPELSAVYLAVRTEEGLTIQPAVIADRDGEAKFSWLPTTQLHDDPTCLQVLEFHMGHVLLVASTDGLIRLYAIGQDGGLGLLIASHQIDQSSTQTSLAACQSAVLLSSTQFDPSKSNDMTLVCGLRNGDLYSIEVHCANNANGIKLENGASTEPTAAKSLSWTIAFGGSTRTKFGQTPATVIKDGGEESTVAFATCGPEFCRLDYSKGRETGLEINNVWFTDRNQPALQQGPVSAVCRIPRQPHLTRDLGNALVCIAGNAFLVAQLAQKKQAVPRHLPIKGTPHRVVYSQFLKASFVATTENFPASGYRVAHCYVKMVEDGCEDTCTAGYALAPGSRVNSMMEWVLTGENGKKHAMIAVGTTESDGRSGRLTILQRRVETDAVYLTAAKEIDFKSTVYSLASYGDASLVVCFGTKVRIYRYQSQSPRFRLSCEHELPSPGVQITTCEPIIHITTAQDSLMAFKLNSTGAADNSEAETLRFETFFTDRQARQASCHLPLTLPHSATSHNPASNGTHDTTNPTAPSTPSTLVLVADKSASITGLLQPATRTYQTAAPTIFEAALPRSVTRLRRPARSTMKPPYRQAAVPGILVNDIVGSASDGTLFGFSILHERVWRLLRFLQGLCRAEDRRVMEARPGSGRGPGVAQVLLQHQQLQFRKARDASTDMDAMDVDGEDDVRSSGGGGGGKSTTSLMREADPDRDAPGLRRKTAYHVDGDALARFLEGRGGHARLRRLVGEVEGPEGAEVRRRFCELVARAFGDENASATTTTGRAGVGVALGGPVGGGPETESVRLERDVARVLAWLRDVLEPAV</sequence>
<dbReference type="InterPro" id="IPR018846">
    <property type="entry name" value="Beta-prop_RSE1/DDB1/CPSF1_1st"/>
</dbReference>
<organism evidence="7 8">
    <name type="scientific">Aplosporella prunicola CBS 121167</name>
    <dbReference type="NCBI Taxonomy" id="1176127"/>
    <lineage>
        <taxon>Eukaryota</taxon>
        <taxon>Fungi</taxon>
        <taxon>Dikarya</taxon>
        <taxon>Ascomycota</taxon>
        <taxon>Pezizomycotina</taxon>
        <taxon>Dothideomycetes</taxon>
        <taxon>Dothideomycetes incertae sedis</taxon>
        <taxon>Botryosphaeriales</taxon>
        <taxon>Aplosporellaceae</taxon>
        <taxon>Aplosporella</taxon>
    </lineage>
</organism>
<dbReference type="InterPro" id="IPR015943">
    <property type="entry name" value="WD40/YVTN_repeat-like_dom_sf"/>
</dbReference>
<evidence type="ECO:0000256" key="2">
    <source>
        <dbReference type="ARBA" id="ARBA00023242"/>
    </source>
</evidence>